<dbReference type="RefSeq" id="WP_088570386.1">
    <property type="nucleotide sequence ID" value="NZ_FYEK01000012.1"/>
</dbReference>
<name>A0A212QMU8_9CHLR</name>
<organism evidence="2 3">
    <name type="scientific">Thermoflexus hugenholtzii JAD2</name>
    <dbReference type="NCBI Taxonomy" id="877466"/>
    <lineage>
        <taxon>Bacteria</taxon>
        <taxon>Bacillati</taxon>
        <taxon>Chloroflexota</taxon>
        <taxon>Thermoflexia</taxon>
        <taxon>Thermoflexales</taxon>
        <taxon>Thermoflexaceae</taxon>
        <taxon>Thermoflexus</taxon>
    </lineage>
</organism>
<reference evidence="3" key="1">
    <citation type="submission" date="2017-06" db="EMBL/GenBank/DDBJ databases">
        <authorList>
            <person name="Varghese N."/>
            <person name="Submissions S."/>
        </authorList>
    </citation>
    <scope>NUCLEOTIDE SEQUENCE [LARGE SCALE GENOMIC DNA]</scope>
    <source>
        <strain evidence="3">JAD2</strain>
    </source>
</reference>
<dbReference type="InParanoid" id="A0A212QMU8"/>
<evidence type="ECO:0008006" key="4">
    <source>
        <dbReference type="Google" id="ProtNLM"/>
    </source>
</evidence>
<accession>A0A212QMU8</accession>
<keyword evidence="1" id="KW-0732">Signal</keyword>
<evidence type="ECO:0000313" key="3">
    <source>
        <dbReference type="Proteomes" id="UP000197025"/>
    </source>
</evidence>
<keyword evidence="3" id="KW-1185">Reference proteome</keyword>
<evidence type="ECO:0000256" key="1">
    <source>
        <dbReference type="SAM" id="SignalP"/>
    </source>
</evidence>
<feature type="chain" id="PRO_5012194390" description="Lipoprotein" evidence="1">
    <location>
        <begin position="21"/>
        <end position="131"/>
    </location>
</feature>
<sequence length="131" mass="14529">MRRHGYLLGLMLMLSGWVLACARPAVSPTPAPPGEVVRPTPTIRPDLPLPPDAFNLDVTSARIAFDTRMGVQELIEFYKSRMQENGWQVLGAPAQYGQVGNLLFQKDGLTVNIQYQHNDLTQITSVQITLP</sequence>
<dbReference type="PROSITE" id="PS51257">
    <property type="entry name" value="PROKAR_LIPOPROTEIN"/>
    <property type="match status" value="1"/>
</dbReference>
<evidence type="ECO:0000313" key="2">
    <source>
        <dbReference type="EMBL" id="SNB60687.1"/>
    </source>
</evidence>
<gene>
    <name evidence="2" type="ORF">SAMN02746019_00025760</name>
</gene>
<dbReference type="Proteomes" id="UP000197025">
    <property type="component" value="Unassembled WGS sequence"/>
</dbReference>
<feature type="signal peptide" evidence="1">
    <location>
        <begin position="1"/>
        <end position="20"/>
    </location>
</feature>
<protein>
    <recommendedName>
        <fullName evidence="4">Lipoprotein</fullName>
    </recommendedName>
</protein>
<proteinExistence type="predicted"/>
<dbReference type="EMBL" id="FYEK01000012">
    <property type="protein sequence ID" value="SNB60687.1"/>
    <property type="molecule type" value="Genomic_DNA"/>
</dbReference>
<dbReference type="AlphaFoldDB" id="A0A212QMU8"/>